<protein>
    <submittedName>
        <fullName evidence="2">Uncharacterized protein</fullName>
    </submittedName>
</protein>
<gene>
    <name evidence="2" type="ORF">KIPB_005857</name>
</gene>
<dbReference type="EMBL" id="BDIP01001426">
    <property type="protein sequence ID" value="GCA62793.1"/>
    <property type="molecule type" value="Genomic_DNA"/>
</dbReference>
<dbReference type="Proteomes" id="UP000265618">
    <property type="component" value="Unassembled WGS sequence"/>
</dbReference>
<evidence type="ECO:0000313" key="2">
    <source>
        <dbReference type="EMBL" id="GCA62793.1"/>
    </source>
</evidence>
<keyword evidence="3" id="KW-1185">Reference proteome</keyword>
<feature type="compositionally biased region" description="Basic and acidic residues" evidence="1">
    <location>
        <begin position="26"/>
        <end position="56"/>
    </location>
</feature>
<accession>A0A391NWD2</accession>
<organism evidence="2 3">
    <name type="scientific">Kipferlia bialata</name>
    <dbReference type="NCBI Taxonomy" id="797122"/>
    <lineage>
        <taxon>Eukaryota</taxon>
        <taxon>Metamonada</taxon>
        <taxon>Carpediemonas-like organisms</taxon>
        <taxon>Kipferlia</taxon>
    </lineage>
</organism>
<reference evidence="2 3" key="1">
    <citation type="journal article" date="2018" name="PLoS ONE">
        <title>The draft genome of Kipferlia bialata reveals reductive genome evolution in fornicate parasites.</title>
        <authorList>
            <person name="Tanifuji G."/>
            <person name="Takabayashi S."/>
            <person name="Kume K."/>
            <person name="Takagi M."/>
            <person name="Nakayama T."/>
            <person name="Kamikawa R."/>
            <person name="Inagaki Y."/>
            <person name="Hashimoto T."/>
        </authorList>
    </citation>
    <scope>NUCLEOTIDE SEQUENCE [LARGE SCALE GENOMIC DNA]</scope>
    <source>
        <strain evidence="2">NY0173</strain>
    </source>
</reference>
<proteinExistence type="predicted"/>
<feature type="region of interest" description="Disordered" evidence="1">
    <location>
        <begin position="1"/>
        <end position="56"/>
    </location>
</feature>
<feature type="compositionally biased region" description="Basic and acidic residues" evidence="1">
    <location>
        <begin position="1"/>
        <end position="14"/>
    </location>
</feature>
<evidence type="ECO:0000256" key="1">
    <source>
        <dbReference type="SAM" id="MobiDB-lite"/>
    </source>
</evidence>
<feature type="non-terminal residue" evidence="2">
    <location>
        <position position="90"/>
    </location>
</feature>
<evidence type="ECO:0000313" key="3">
    <source>
        <dbReference type="Proteomes" id="UP000265618"/>
    </source>
</evidence>
<comment type="caution">
    <text evidence="2">The sequence shown here is derived from an EMBL/GenBank/DDBJ whole genome shotgun (WGS) entry which is preliminary data.</text>
</comment>
<name>A0A391NWD2_9EUKA</name>
<dbReference type="AlphaFoldDB" id="A0A391NWD2"/>
<sequence>MEGHGEGHRTDDVHQSLMTMPSMPGDGEREDITDRRVGKGDPDTDRERERDRDWERLADLAEAPMEASGEEEKSGVELDLAESGFGIYMW</sequence>